<reference evidence="2" key="2">
    <citation type="submission" date="2015-01" db="EMBL/GenBank/DDBJ databases">
        <title>Evolutionary Origins and Diversification of the Mycorrhizal Mutualists.</title>
        <authorList>
            <consortium name="DOE Joint Genome Institute"/>
            <consortium name="Mycorrhizal Genomics Consortium"/>
            <person name="Kohler A."/>
            <person name="Kuo A."/>
            <person name="Nagy L.G."/>
            <person name="Floudas D."/>
            <person name="Copeland A."/>
            <person name="Barry K.W."/>
            <person name="Cichocki N."/>
            <person name="Veneault-Fourrey C."/>
            <person name="LaButti K."/>
            <person name="Lindquist E.A."/>
            <person name="Lipzen A."/>
            <person name="Lundell T."/>
            <person name="Morin E."/>
            <person name="Murat C."/>
            <person name="Riley R."/>
            <person name="Ohm R."/>
            <person name="Sun H."/>
            <person name="Tunlid A."/>
            <person name="Henrissat B."/>
            <person name="Grigoriev I.V."/>
            <person name="Hibbett D.S."/>
            <person name="Martin F."/>
        </authorList>
    </citation>
    <scope>NUCLEOTIDE SEQUENCE [LARGE SCALE GENOMIC DNA]</scope>
    <source>
        <strain evidence="2">Foug A</strain>
    </source>
</reference>
<proteinExistence type="predicted"/>
<keyword evidence="2" id="KW-1185">Reference proteome</keyword>
<accession>A0A0C3D1V2</accession>
<reference evidence="1 2" key="1">
    <citation type="submission" date="2014-04" db="EMBL/GenBank/DDBJ databases">
        <authorList>
            <consortium name="DOE Joint Genome Institute"/>
            <person name="Kuo A."/>
            <person name="Kohler A."/>
            <person name="Nagy L.G."/>
            <person name="Floudas D."/>
            <person name="Copeland A."/>
            <person name="Barry K.W."/>
            <person name="Cichocki N."/>
            <person name="Veneault-Fourrey C."/>
            <person name="LaButti K."/>
            <person name="Lindquist E.A."/>
            <person name="Lipzen A."/>
            <person name="Lundell T."/>
            <person name="Morin E."/>
            <person name="Murat C."/>
            <person name="Sun H."/>
            <person name="Tunlid A."/>
            <person name="Henrissat B."/>
            <person name="Grigoriev I.V."/>
            <person name="Hibbett D.S."/>
            <person name="Martin F."/>
            <person name="Nordberg H.P."/>
            <person name="Cantor M.N."/>
            <person name="Hua S.X."/>
        </authorList>
    </citation>
    <scope>NUCLEOTIDE SEQUENCE [LARGE SCALE GENOMIC DNA]</scope>
    <source>
        <strain evidence="1 2">Foug A</strain>
    </source>
</reference>
<dbReference type="AlphaFoldDB" id="A0A0C3D1V2"/>
<gene>
    <name evidence="1" type="ORF">SCLCIDRAFT_1221623</name>
</gene>
<dbReference type="EMBL" id="KN822146">
    <property type="protein sequence ID" value="KIM54810.1"/>
    <property type="molecule type" value="Genomic_DNA"/>
</dbReference>
<dbReference type="InParanoid" id="A0A0C3D1V2"/>
<dbReference type="HOGENOM" id="CLU_1732551_0_0_1"/>
<dbReference type="Proteomes" id="UP000053989">
    <property type="component" value="Unassembled WGS sequence"/>
</dbReference>
<name>A0A0C3D1V2_9AGAM</name>
<evidence type="ECO:0000313" key="2">
    <source>
        <dbReference type="Proteomes" id="UP000053989"/>
    </source>
</evidence>
<evidence type="ECO:0000313" key="1">
    <source>
        <dbReference type="EMBL" id="KIM54810.1"/>
    </source>
</evidence>
<organism evidence="1 2">
    <name type="scientific">Scleroderma citrinum Foug A</name>
    <dbReference type="NCBI Taxonomy" id="1036808"/>
    <lineage>
        <taxon>Eukaryota</taxon>
        <taxon>Fungi</taxon>
        <taxon>Dikarya</taxon>
        <taxon>Basidiomycota</taxon>
        <taxon>Agaricomycotina</taxon>
        <taxon>Agaricomycetes</taxon>
        <taxon>Agaricomycetidae</taxon>
        <taxon>Boletales</taxon>
        <taxon>Sclerodermatineae</taxon>
        <taxon>Sclerodermataceae</taxon>
        <taxon>Scleroderma</taxon>
    </lineage>
</organism>
<sequence length="151" mass="16856">MIASRDPQPLGRSSSTTDPLLMTMAQLGRLLTQTLIADGSFRYRSIARWPRVYVVITQNTLALLFLKLLNGRRRCATQDVGNGACAPPGGTFSILTGTVWYERLEFSSNWGSLACFGKYCWIRGLLLIPSWRRLCRGTDPVENVSVAVWIT</sequence>
<protein>
    <submittedName>
        <fullName evidence="1">Uncharacterized protein</fullName>
    </submittedName>
</protein>